<keyword evidence="3" id="KW-1185">Reference proteome</keyword>
<accession>A0ABX1M172</accession>
<dbReference type="EMBL" id="QMEC01000013">
    <property type="protein sequence ID" value="NMF62238.1"/>
    <property type="molecule type" value="Genomic_DNA"/>
</dbReference>
<evidence type="ECO:0000313" key="3">
    <source>
        <dbReference type="Proteomes" id="UP000762253"/>
    </source>
</evidence>
<dbReference type="Pfam" id="PF13358">
    <property type="entry name" value="DDE_3"/>
    <property type="match status" value="1"/>
</dbReference>
<name>A0ABX1M172_9CYAN</name>
<dbReference type="InterPro" id="IPR038717">
    <property type="entry name" value="Tc1-like_DDE_dom"/>
</dbReference>
<feature type="domain" description="Tc1-like transposase DDE" evidence="1">
    <location>
        <begin position="3"/>
        <end position="111"/>
    </location>
</feature>
<sequence>MQHRYEWLYLYGFVHPKTGDTEWHILPRVNVDWFNISLAEFARSVGAGQEKIIVLVIDRAGWHTSEKVVIPQGIYLEPLPPYSPELQPAERLWTLADEPLVNEHFDSLDQLEQALSKRCCVLSEMKSEISALTNYHWWPFVSTG</sequence>
<dbReference type="Gene3D" id="3.30.420.10">
    <property type="entry name" value="Ribonuclease H-like superfamily/Ribonuclease H"/>
    <property type="match status" value="1"/>
</dbReference>
<evidence type="ECO:0000259" key="1">
    <source>
        <dbReference type="Pfam" id="PF13358"/>
    </source>
</evidence>
<reference evidence="2 3" key="1">
    <citation type="submission" date="2018-06" db="EMBL/GenBank/DDBJ databases">
        <title>Comparative genomics of Brasilonema spp. strains.</title>
        <authorList>
            <person name="Alvarenga D.O."/>
            <person name="Fiore M.F."/>
            <person name="Varani A.M."/>
        </authorList>
    </citation>
    <scope>NUCLEOTIDE SEQUENCE [LARGE SCALE GENOMIC DNA]</scope>
    <source>
        <strain evidence="2 3">UFV-OR1</strain>
    </source>
</reference>
<gene>
    <name evidence="2" type="ORF">DP115_05300</name>
</gene>
<evidence type="ECO:0000313" key="2">
    <source>
        <dbReference type="EMBL" id="NMF62238.1"/>
    </source>
</evidence>
<organism evidence="2 3">
    <name type="scientific">Brasilonema octagenarum UFV-OR1</name>
    <dbReference type="NCBI Taxonomy" id="417115"/>
    <lineage>
        <taxon>Bacteria</taxon>
        <taxon>Bacillati</taxon>
        <taxon>Cyanobacteriota</taxon>
        <taxon>Cyanophyceae</taxon>
        <taxon>Nostocales</taxon>
        <taxon>Scytonemataceae</taxon>
        <taxon>Brasilonema</taxon>
        <taxon>Octagenarum group</taxon>
    </lineage>
</organism>
<comment type="caution">
    <text evidence="2">The sequence shown here is derived from an EMBL/GenBank/DDBJ whole genome shotgun (WGS) entry which is preliminary data.</text>
</comment>
<proteinExistence type="predicted"/>
<dbReference type="Proteomes" id="UP000762253">
    <property type="component" value="Unassembled WGS sequence"/>
</dbReference>
<dbReference type="InterPro" id="IPR036397">
    <property type="entry name" value="RNaseH_sf"/>
</dbReference>
<protein>
    <recommendedName>
        <fullName evidence="1">Tc1-like transposase DDE domain-containing protein</fullName>
    </recommendedName>
</protein>